<evidence type="ECO:0000256" key="5">
    <source>
        <dbReference type="SAM" id="MobiDB-lite"/>
    </source>
</evidence>
<dbReference type="InterPro" id="IPR004695">
    <property type="entry name" value="SLAC1/Mae1/Ssu1/TehA"/>
</dbReference>
<evidence type="ECO:0000313" key="7">
    <source>
        <dbReference type="EMBL" id="CAE0468293.1"/>
    </source>
</evidence>
<evidence type="ECO:0000256" key="1">
    <source>
        <dbReference type="ARBA" id="ARBA00004141"/>
    </source>
</evidence>
<dbReference type="EMBL" id="HBIO01017092">
    <property type="protein sequence ID" value="CAE0468293.1"/>
    <property type="molecule type" value="Transcribed_RNA"/>
</dbReference>
<feature type="compositionally biased region" description="Basic residues" evidence="5">
    <location>
        <begin position="347"/>
        <end position="360"/>
    </location>
</feature>
<feature type="compositionally biased region" description="Basic and acidic residues" evidence="5">
    <location>
        <begin position="181"/>
        <end position="195"/>
    </location>
</feature>
<feature type="region of interest" description="Disordered" evidence="5">
    <location>
        <begin position="1"/>
        <end position="109"/>
    </location>
</feature>
<feature type="compositionally biased region" description="Low complexity" evidence="5">
    <location>
        <begin position="166"/>
        <end position="180"/>
    </location>
</feature>
<dbReference type="GO" id="GO:0055085">
    <property type="term" value="P:transmembrane transport"/>
    <property type="evidence" value="ECO:0007669"/>
    <property type="project" value="InterPro"/>
</dbReference>
<gene>
    <name evidence="7" type="ORF">CDEB00056_LOCUS13146</name>
</gene>
<feature type="compositionally biased region" description="Basic and acidic residues" evidence="5">
    <location>
        <begin position="411"/>
        <end position="422"/>
    </location>
</feature>
<feature type="transmembrane region" description="Helical" evidence="6">
    <location>
        <begin position="805"/>
        <end position="827"/>
    </location>
</feature>
<name>A0A7S3Q7S4_9STRA</name>
<feature type="compositionally biased region" description="Low complexity" evidence="5">
    <location>
        <begin position="310"/>
        <end position="322"/>
    </location>
</feature>
<feature type="compositionally biased region" description="Polar residues" evidence="5">
    <location>
        <begin position="22"/>
        <end position="37"/>
    </location>
</feature>
<feature type="transmembrane region" description="Helical" evidence="6">
    <location>
        <begin position="1000"/>
        <end position="1026"/>
    </location>
</feature>
<dbReference type="Pfam" id="PF03595">
    <property type="entry name" value="SLAC1"/>
    <property type="match status" value="1"/>
</dbReference>
<feature type="transmembrane region" description="Helical" evidence="6">
    <location>
        <begin position="746"/>
        <end position="768"/>
    </location>
</feature>
<feature type="compositionally biased region" description="Basic and acidic residues" evidence="5">
    <location>
        <begin position="239"/>
        <end position="257"/>
    </location>
</feature>
<organism evidence="7">
    <name type="scientific">Chaetoceros debilis</name>
    <dbReference type="NCBI Taxonomy" id="122233"/>
    <lineage>
        <taxon>Eukaryota</taxon>
        <taxon>Sar</taxon>
        <taxon>Stramenopiles</taxon>
        <taxon>Ochrophyta</taxon>
        <taxon>Bacillariophyta</taxon>
        <taxon>Coscinodiscophyceae</taxon>
        <taxon>Chaetocerotophycidae</taxon>
        <taxon>Chaetocerotales</taxon>
        <taxon>Chaetocerotaceae</taxon>
        <taxon>Chaetoceros</taxon>
    </lineage>
</organism>
<keyword evidence="4 6" id="KW-0472">Membrane</keyword>
<evidence type="ECO:0000256" key="4">
    <source>
        <dbReference type="ARBA" id="ARBA00023136"/>
    </source>
</evidence>
<accession>A0A7S3Q7S4</accession>
<proteinExistence type="predicted"/>
<feature type="compositionally biased region" description="Gly residues" evidence="5">
    <location>
        <begin position="336"/>
        <end position="345"/>
    </location>
</feature>
<keyword evidence="3 6" id="KW-1133">Transmembrane helix</keyword>
<feature type="transmembrane region" description="Helical" evidence="6">
    <location>
        <begin position="679"/>
        <end position="700"/>
    </location>
</feature>
<feature type="region of interest" description="Disordered" evidence="5">
    <location>
        <begin position="126"/>
        <end position="196"/>
    </location>
</feature>
<reference evidence="7" key="1">
    <citation type="submission" date="2021-01" db="EMBL/GenBank/DDBJ databases">
        <authorList>
            <person name="Corre E."/>
            <person name="Pelletier E."/>
            <person name="Niang G."/>
            <person name="Scheremetjew M."/>
            <person name="Finn R."/>
            <person name="Kale V."/>
            <person name="Holt S."/>
            <person name="Cochrane G."/>
            <person name="Meng A."/>
            <person name="Brown T."/>
            <person name="Cohen L."/>
        </authorList>
    </citation>
    <scope>NUCLEOTIDE SEQUENCE</scope>
    <source>
        <strain evidence="7">MM31A-1</strain>
    </source>
</reference>
<dbReference type="Gene3D" id="1.50.10.150">
    <property type="entry name" value="Voltage-dependent anion channel"/>
    <property type="match status" value="1"/>
</dbReference>
<keyword evidence="2 6" id="KW-0812">Transmembrane</keyword>
<evidence type="ECO:0000256" key="2">
    <source>
        <dbReference type="ARBA" id="ARBA00022692"/>
    </source>
</evidence>
<feature type="compositionally biased region" description="Basic and acidic residues" evidence="5">
    <location>
        <begin position="538"/>
        <end position="600"/>
    </location>
</feature>
<feature type="transmembrane region" description="Helical" evidence="6">
    <location>
        <begin position="780"/>
        <end position="798"/>
    </location>
</feature>
<evidence type="ECO:0000256" key="6">
    <source>
        <dbReference type="SAM" id="Phobius"/>
    </source>
</evidence>
<feature type="compositionally biased region" description="Basic residues" evidence="5">
    <location>
        <begin position="39"/>
        <end position="50"/>
    </location>
</feature>
<dbReference type="GO" id="GO:0016020">
    <property type="term" value="C:membrane"/>
    <property type="evidence" value="ECO:0007669"/>
    <property type="project" value="UniProtKB-SubCell"/>
</dbReference>
<sequence length="1184" mass="131783">MSGGGGQYGSSSNNNNYAQPPRNRSASDNDYNNNNGHQPPRHPKNLKKSHSHDPGVNGNYYNNDPNSTPNAPPPASSSLARPPALHVRVESSGSVSSLGSLTGGASITRREGRKLAQRLGLELQEYQDHGAGTGTGTGRDHRQDHDDGGHGHGHGHGHGNSHSHRGNNNSGRGHGHTATGRTRERHDSEGQHDDGNGYISTFLKSIDFTTEGSFTSFGSFRSVEDEKADYRKKGQKFLKKAEKERARQERKNNKGGDRTWIPGIGDKGRTIRSLSPANRSQHEQNRSRLPSIDNDNWEEDDRRKHKKQNSKGSSNGSSFKGSSKGGGMKKKLSGSGSSGGGGGGSNHNHHRPPIRNKRSTSTHGYGTSGGGQGDQQHSTNLGSSGGGSGGRNSSSRSYRSRNRNQPFNPNSRERGGYSDRNRNRSHYQSPSESENSSEEEESCISSDFTSNRFDSDGEDSSVYVDDSEAASTSASEDDYLSYGDDDDDDDDDEDYHSEEEEGNERTTLLPSGDNTDEYDGRLRRNGQNNFPPRKGKDKSRYRDGNNRRLDRDSSRQQGDKRYHRDQGPTRYDSRNKSRSRKDVSGGGYRDRDSRDLEYGGYDDARARDYGRGGYDPDIRQLLHEERLAMEKEMRKAMMEEWQKNQLHNRFRRWVGSGVKSVTTKVGIFCTNAEAFISNLPLTIGAVALAVVTMGVVWFKFSEEMMDSCMPVHFHSDQCNFPEFPGCFYCDTSVRWYRIAYGFHNTCTAIALVISLLFLLKIVIARNVVIDEMNSPTTSSPAGLICMTLVCVCAGRGMAGQIMVSIAAAAHFCLALWFIYMASAYNILPDPSWYPNTVGIGISAVKTWLYYPMLGHFLMLTSMTLFSIFYPISLFRVAVNKKLSAPVSWIQMSAPAVSLYALTIMAQPSFEEEHPDITDFQRVHRMLYLPAMHFFFVCTILGALSSVQSLIVRWDTFSKKPFSPAHAAFCFPTLAHANAVQAYRGAIDSFSDIQPGSPLKIALFCYWFFVLIVGTLSTFIITAKFFYMLPSWTRVDIEDEIEPPQPHETLISEVILAGETYRQNFVSPAVLQANETGALIQIRERGKSKYVRTRRVTALGFEPIMNIMELQNEREKLLEWVEKNPPRQRKRTLSVPGITIPGSDFGSNNVGVYGAMSRNAPSSEQRRRRAQTSDGNYAFTGRYPV</sequence>
<feature type="region of interest" description="Disordered" evidence="5">
    <location>
        <begin position="236"/>
        <end position="600"/>
    </location>
</feature>
<dbReference type="AlphaFoldDB" id="A0A7S3Q7S4"/>
<feature type="transmembrane region" description="Helical" evidence="6">
    <location>
        <begin position="926"/>
        <end position="950"/>
    </location>
</feature>
<feature type="compositionally biased region" description="Basic and acidic residues" evidence="5">
    <location>
        <begin position="138"/>
        <end position="150"/>
    </location>
</feature>
<dbReference type="InterPro" id="IPR038665">
    <property type="entry name" value="Voltage-dep_anion_channel_sf"/>
</dbReference>
<feature type="region of interest" description="Disordered" evidence="5">
    <location>
        <begin position="1155"/>
        <end position="1184"/>
    </location>
</feature>
<evidence type="ECO:0000256" key="3">
    <source>
        <dbReference type="ARBA" id="ARBA00022989"/>
    </source>
</evidence>
<feature type="compositionally biased region" description="Basic residues" evidence="5">
    <location>
        <begin position="151"/>
        <end position="165"/>
    </location>
</feature>
<feature type="compositionally biased region" description="Low complexity" evidence="5">
    <location>
        <begin position="91"/>
        <end position="106"/>
    </location>
</feature>
<feature type="transmembrane region" description="Helical" evidence="6">
    <location>
        <begin position="847"/>
        <end position="871"/>
    </location>
</feature>
<protein>
    <submittedName>
        <fullName evidence="7">Uncharacterized protein</fullName>
    </submittedName>
</protein>
<feature type="compositionally biased region" description="Acidic residues" evidence="5">
    <location>
        <begin position="475"/>
        <end position="502"/>
    </location>
</feature>
<comment type="subcellular location">
    <subcellularLocation>
        <location evidence="1">Membrane</location>
        <topology evidence="1">Multi-pass membrane protein</topology>
    </subcellularLocation>
</comment>